<dbReference type="STRING" id="546364.SAMN04489730_4743"/>
<dbReference type="PROSITE" id="PS50801">
    <property type="entry name" value="STAS"/>
    <property type="match status" value="1"/>
</dbReference>
<dbReference type="CDD" id="cd07043">
    <property type="entry name" value="STAS_anti-anti-sigma_factors"/>
    <property type="match status" value="1"/>
</dbReference>
<dbReference type="EMBL" id="FPJG01000006">
    <property type="protein sequence ID" value="SFW79453.1"/>
    <property type="molecule type" value="Genomic_DNA"/>
</dbReference>
<proteinExistence type="inferred from homology"/>
<dbReference type="SUPFAM" id="SSF52091">
    <property type="entry name" value="SpoIIaa-like"/>
    <property type="match status" value="1"/>
</dbReference>
<evidence type="ECO:0000259" key="3">
    <source>
        <dbReference type="PROSITE" id="PS50801"/>
    </source>
</evidence>
<gene>
    <name evidence="4" type="ORF">SAMN04489730_4743</name>
</gene>
<evidence type="ECO:0000313" key="4">
    <source>
        <dbReference type="EMBL" id="SFW79453.1"/>
    </source>
</evidence>
<dbReference type="InterPro" id="IPR002645">
    <property type="entry name" value="STAS_dom"/>
</dbReference>
<reference evidence="5" key="1">
    <citation type="submission" date="2016-11" db="EMBL/GenBank/DDBJ databases">
        <authorList>
            <person name="Varghese N."/>
            <person name="Submissions S."/>
        </authorList>
    </citation>
    <scope>NUCLEOTIDE SEQUENCE [LARGE SCALE GENOMIC DNA]</scope>
    <source>
        <strain evidence="5">DSM 44671</strain>
    </source>
</reference>
<dbReference type="PANTHER" id="PTHR33495:SF2">
    <property type="entry name" value="ANTI-SIGMA FACTOR ANTAGONIST TM_1081-RELATED"/>
    <property type="match status" value="1"/>
</dbReference>
<dbReference type="Pfam" id="PF01740">
    <property type="entry name" value="STAS"/>
    <property type="match status" value="1"/>
</dbReference>
<protein>
    <recommendedName>
        <fullName evidence="2">Anti-sigma factor antagonist</fullName>
    </recommendedName>
</protein>
<feature type="domain" description="STAS" evidence="3">
    <location>
        <begin position="17"/>
        <end position="114"/>
    </location>
</feature>
<dbReference type="PANTHER" id="PTHR33495">
    <property type="entry name" value="ANTI-SIGMA FACTOR ANTAGONIST TM_1081-RELATED-RELATED"/>
    <property type="match status" value="1"/>
</dbReference>
<dbReference type="Gene3D" id="3.30.750.24">
    <property type="entry name" value="STAS domain"/>
    <property type="match status" value="1"/>
</dbReference>
<sequence length="115" mass="11524">MTNPFTVSTRTARSGPIVTVGGELDVATAPRLRAGIAELSLAAGQLLVVELAGVTFCDSSGISALIAARNAAEAASAEIALVGVPSRLARTFALTGLADFFPAYPTIEAAVAAHG</sequence>
<dbReference type="InterPro" id="IPR003658">
    <property type="entry name" value="Anti-sigma_ant"/>
</dbReference>
<keyword evidence="5" id="KW-1185">Reference proteome</keyword>
<dbReference type="GO" id="GO:0043856">
    <property type="term" value="F:anti-sigma factor antagonist activity"/>
    <property type="evidence" value="ECO:0007669"/>
    <property type="project" value="InterPro"/>
</dbReference>
<dbReference type="NCBIfam" id="TIGR00377">
    <property type="entry name" value="ant_ant_sig"/>
    <property type="match status" value="1"/>
</dbReference>
<evidence type="ECO:0000313" key="5">
    <source>
        <dbReference type="Proteomes" id="UP000182740"/>
    </source>
</evidence>
<organism evidence="4 5">
    <name type="scientific">Amycolatopsis australiensis</name>
    <dbReference type="NCBI Taxonomy" id="546364"/>
    <lineage>
        <taxon>Bacteria</taxon>
        <taxon>Bacillati</taxon>
        <taxon>Actinomycetota</taxon>
        <taxon>Actinomycetes</taxon>
        <taxon>Pseudonocardiales</taxon>
        <taxon>Pseudonocardiaceae</taxon>
        <taxon>Amycolatopsis</taxon>
    </lineage>
</organism>
<dbReference type="AlphaFoldDB" id="A0A1K1S618"/>
<dbReference type="RefSeq" id="WP_072478317.1">
    <property type="nucleotide sequence ID" value="NZ_FPJG01000006.1"/>
</dbReference>
<dbReference type="InterPro" id="IPR036513">
    <property type="entry name" value="STAS_dom_sf"/>
</dbReference>
<dbReference type="OrthoDB" id="3481860at2"/>
<accession>A0A1K1S618</accession>
<name>A0A1K1S618_9PSEU</name>
<comment type="similarity">
    <text evidence="1 2">Belongs to the anti-sigma-factor antagonist family.</text>
</comment>
<dbReference type="Proteomes" id="UP000182740">
    <property type="component" value="Unassembled WGS sequence"/>
</dbReference>
<evidence type="ECO:0000256" key="1">
    <source>
        <dbReference type="ARBA" id="ARBA00009013"/>
    </source>
</evidence>
<evidence type="ECO:0000256" key="2">
    <source>
        <dbReference type="RuleBase" id="RU003749"/>
    </source>
</evidence>